<evidence type="ECO:0000256" key="2">
    <source>
        <dbReference type="ARBA" id="ARBA00022448"/>
    </source>
</evidence>
<feature type="transmembrane region" description="Helical" evidence="8">
    <location>
        <begin position="153"/>
        <end position="174"/>
    </location>
</feature>
<feature type="transmembrane region" description="Helical" evidence="8">
    <location>
        <begin position="396"/>
        <end position="417"/>
    </location>
</feature>
<dbReference type="AlphaFoldDB" id="A0A9P8VQN4"/>
<dbReference type="Gene3D" id="1.20.1250.20">
    <property type="entry name" value="MFS general substrate transporter like domains"/>
    <property type="match status" value="2"/>
</dbReference>
<dbReference type="PANTHER" id="PTHR23501">
    <property type="entry name" value="MAJOR FACILITATOR SUPERFAMILY"/>
    <property type="match status" value="1"/>
</dbReference>
<feature type="transmembrane region" description="Helical" evidence="8">
    <location>
        <begin position="531"/>
        <end position="552"/>
    </location>
</feature>
<evidence type="ECO:0000259" key="9">
    <source>
        <dbReference type="PROSITE" id="PS50850"/>
    </source>
</evidence>
<dbReference type="SUPFAM" id="SSF103473">
    <property type="entry name" value="MFS general substrate transporter"/>
    <property type="match status" value="1"/>
</dbReference>
<feature type="compositionally biased region" description="Basic and acidic residues" evidence="7">
    <location>
        <begin position="22"/>
        <end position="32"/>
    </location>
</feature>
<sequence length="564" mass="60258">MQDELDNIQIKQGPSTNSSKFPQEEQDTKEGNDGNESLAADKTACCEAMDATDYPTGIPLFLIVVGLCLAVFIMGLDNSIIATAIPKITDQFSSLGDIGWYGSAYFLTTASLQLFFGKMYGIFSIKLVFLGALFLFEVGSLICGVAPNSVALIIGRAIAGMGSAGILSGGLIILSHSTPLQTRPIYTGIAGSMYGISSVAGPLLGGFFTDKVTWRWCFYINLPIGAITVVAIVFCYHDTPRTKTLASLGGWREKFWYFDPLGTLFFMPMVICLLLALQWAGTTYEWHDGRIIVLLVLFAVLLVAFVTTQLWMGNKATVPPRLFKISRTVWSSCLFAFCVGGAFFPFTYFIPFWFQAVKGTSAVESGIRNLPMLLGSMVFSLIAGFLVPVISYSAPFMIAGSVLTSVGAGLITTWAPGTPSSHWIGYQVIMGAGAGCSLQQTLMVIQTVLTMDDIPTGTSLIAFLLNLGGAIFMSVGQNLFSNKLVKDIAANVPGLDLNAVVAAGATGFRKVVSSEMIAGVVSAYNEALVKTFQMCTGLAAAMIIGAVFVKWISVKGKHVEGLAG</sequence>
<comment type="caution">
    <text evidence="10">The sequence shown here is derived from an EMBL/GenBank/DDBJ whole genome shotgun (WGS) entry which is preliminary data.</text>
</comment>
<evidence type="ECO:0000256" key="8">
    <source>
        <dbReference type="SAM" id="Phobius"/>
    </source>
</evidence>
<organism evidence="10 11">
    <name type="scientific">Thelonectria olida</name>
    <dbReference type="NCBI Taxonomy" id="1576542"/>
    <lineage>
        <taxon>Eukaryota</taxon>
        <taxon>Fungi</taxon>
        <taxon>Dikarya</taxon>
        <taxon>Ascomycota</taxon>
        <taxon>Pezizomycotina</taxon>
        <taxon>Sordariomycetes</taxon>
        <taxon>Hypocreomycetidae</taxon>
        <taxon>Hypocreales</taxon>
        <taxon>Nectriaceae</taxon>
        <taxon>Thelonectria</taxon>
    </lineage>
</organism>
<evidence type="ECO:0000313" key="10">
    <source>
        <dbReference type="EMBL" id="KAH6867212.1"/>
    </source>
</evidence>
<feature type="transmembrane region" description="Helical" evidence="8">
    <location>
        <begin position="98"/>
        <end position="116"/>
    </location>
</feature>
<evidence type="ECO:0000313" key="11">
    <source>
        <dbReference type="Proteomes" id="UP000777438"/>
    </source>
</evidence>
<reference evidence="10 11" key="1">
    <citation type="journal article" date="2021" name="Nat. Commun.">
        <title>Genetic determinants of endophytism in the Arabidopsis root mycobiome.</title>
        <authorList>
            <person name="Mesny F."/>
            <person name="Miyauchi S."/>
            <person name="Thiergart T."/>
            <person name="Pickel B."/>
            <person name="Atanasova L."/>
            <person name="Karlsson M."/>
            <person name="Huettel B."/>
            <person name="Barry K.W."/>
            <person name="Haridas S."/>
            <person name="Chen C."/>
            <person name="Bauer D."/>
            <person name="Andreopoulos W."/>
            <person name="Pangilinan J."/>
            <person name="LaButti K."/>
            <person name="Riley R."/>
            <person name="Lipzen A."/>
            <person name="Clum A."/>
            <person name="Drula E."/>
            <person name="Henrissat B."/>
            <person name="Kohler A."/>
            <person name="Grigoriev I.V."/>
            <person name="Martin F.M."/>
            <person name="Hacquard S."/>
        </authorList>
    </citation>
    <scope>NUCLEOTIDE SEQUENCE [LARGE SCALE GENOMIC DNA]</scope>
    <source>
        <strain evidence="10 11">MPI-CAGE-CH-0241</strain>
    </source>
</reference>
<name>A0A9P8VQN4_9HYPO</name>
<feature type="transmembrane region" description="Helical" evidence="8">
    <location>
        <begin position="291"/>
        <end position="312"/>
    </location>
</feature>
<dbReference type="GO" id="GO:0005886">
    <property type="term" value="C:plasma membrane"/>
    <property type="evidence" value="ECO:0007669"/>
    <property type="project" value="TreeGrafter"/>
</dbReference>
<feature type="transmembrane region" description="Helical" evidence="8">
    <location>
        <begin position="257"/>
        <end position="279"/>
    </location>
</feature>
<evidence type="ECO:0000256" key="7">
    <source>
        <dbReference type="SAM" id="MobiDB-lite"/>
    </source>
</evidence>
<feature type="region of interest" description="Disordered" evidence="7">
    <location>
        <begin position="1"/>
        <end position="36"/>
    </location>
</feature>
<feature type="transmembrane region" description="Helical" evidence="8">
    <location>
        <begin position="423"/>
        <end position="445"/>
    </location>
</feature>
<keyword evidence="5 8" id="KW-0472">Membrane</keyword>
<dbReference type="FunFam" id="1.20.1720.10:FF:000012">
    <property type="entry name" value="MFS toxin efflux pump (AflT)"/>
    <property type="match status" value="1"/>
</dbReference>
<dbReference type="CDD" id="cd17502">
    <property type="entry name" value="MFS_Azr1_MDR_like"/>
    <property type="match status" value="1"/>
</dbReference>
<gene>
    <name evidence="10" type="ORF">B0T10DRAFT_524568</name>
</gene>
<feature type="transmembrane region" description="Helical" evidence="8">
    <location>
        <begin position="370"/>
        <end position="389"/>
    </location>
</feature>
<dbReference type="FunFam" id="1.20.1250.20:FF:000196">
    <property type="entry name" value="MFS toxin efflux pump (AflT)"/>
    <property type="match status" value="1"/>
</dbReference>
<feature type="compositionally biased region" description="Polar residues" evidence="7">
    <location>
        <begin position="9"/>
        <end position="21"/>
    </location>
</feature>
<comment type="subcellular location">
    <subcellularLocation>
        <location evidence="1">Membrane</location>
        <topology evidence="1">Multi-pass membrane protein</topology>
    </subcellularLocation>
</comment>
<feature type="transmembrane region" description="Helical" evidence="8">
    <location>
        <begin position="60"/>
        <end position="86"/>
    </location>
</feature>
<dbReference type="OrthoDB" id="10021397at2759"/>
<dbReference type="Proteomes" id="UP000777438">
    <property type="component" value="Unassembled WGS sequence"/>
</dbReference>
<dbReference type="PROSITE" id="PS50850">
    <property type="entry name" value="MFS"/>
    <property type="match status" value="1"/>
</dbReference>
<evidence type="ECO:0000256" key="6">
    <source>
        <dbReference type="ARBA" id="ARBA00023180"/>
    </source>
</evidence>
<keyword evidence="2" id="KW-0813">Transport</keyword>
<dbReference type="InterPro" id="IPR036259">
    <property type="entry name" value="MFS_trans_sf"/>
</dbReference>
<dbReference type="GO" id="GO:0022857">
    <property type="term" value="F:transmembrane transporter activity"/>
    <property type="evidence" value="ECO:0007669"/>
    <property type="project" value="InterPro"/>
</dbReference>
<evidence type="ECO:0000256" key="3">
    <source>
        <dbReference type="ARBA" id="ARBA00022692"/>
    </source>
</evidence>
<keyword evidence="11" id="KW-1185">Reference proteome</keyword>
<accession>A0A9P8VQN4</accession>
<evidence type="ECO:0000256" key="1">
    <source>
        <dbReference type="ARBA" id="ARBA00004141"/>
    </source>
</evidence>
<dbReference type="EMBL" id="JAGPYM010000116">
    <property type="protein sequence ID" value="KAH6867212.1"/>
    <property type="molecule type" value="Genomic_DNA"/>
</dbReference>
<feature type="domain" description="Major facilitator superfamily (MFS) profile" evidence="9">
    <location>
        <begin position="63"/>
        <end position="557"/>
    </location>
</feature>
<feature type="transmembrane region" description="Helical" evidence="8">
    <location>
        <begin position="213"/>
        <end position="236"/>
    </location>
</feature>
<keyword evidence="4 8" id="KW-1133">Transmembrane helix</keyword>
<keyword evidence="3 8" id="KW-0812">Transmembrane</keyword>
<keyword evidence="6" id="KW-0325">Glycoprotein</keyword>
<proteinExistence type="predicted"/>
<feature type="transmembrane region" description="Helical" evidence="8">
    <location>
        <begin position="186"/>
        <end position="207"/>
    </location>
</feature>
<dbReference type="PANTHER" id="PTHR23501:SF199">
    <property type="entry name" value="MFS EFFLUX TRANSPORTER INPD-RELATED"/>
    <property type="match status" value="1"/>
</dbReference>
<dbReference type="InterPro" id="IPR011701">
    <property type="entry name" value="MFS"/>
</dbReference>
<dbReference type="PRINTS" id="PR01036">
    <property type="entry name" value="TCRTETB"/>
</dbReference>
<dbReference type="InterPro" id="IPR020846">
    <property type="entry name" value="MFS_dom"/>
</dbReference>
<dbReference type="Pfam" id="PF07690">
    <property type="entry name" value="MFS_1"/>
    <property type="match status" value="1"/>
</dbReference>
<protein>
    <submittedName>
        <fullName evidence="10">Efflux pump antibiotic resistance protein</fullName>
    </submittedName>
</protein>
<feature type="transmembrane region" description="Helical" evidence="8">
    <location>
        <begin position="128"/>
        <end position="147"/>
    </location>
</feature>
<feature type="transmembrane region" description="Helical" evidence="8">
    <location>
        <begin position="333"/>
        <end position="350"/>
    </location>
</feature>
<evidence type="ECO:0000256" key="4">
    <source>
        <dbReference type="ARBA" id="ARBA00022989"/>
    </source>
</evidence>
<feature type="transmembrane region" description="Helical" evidence="8">
    <location>
        <begin position="457"/>
        <end position="476"/>
    </location>
</feature>
<evidence type="ECO:0000256" key="5">
    <source>
        <dbReference type="ARBA" id="ARBA00023136"/>
    </source>
</evidence>